<evidence type="ECO:0000313" key="3">
    <source>
        <dbReference type="Proteomes" id="UP000314294"/>
    </source>
</evidence>
<gene>
    <name evidence="2" type="ORF">EYF80_019552</name>
</gene>
<dbReference type="Proteomes" id="UP000314294">
    <property type="component" value="Unassembled WGS sequence"/>
</dbReference>
<sequence>MGLASLQPQCGLGKAVVVVGFKVKNSKLKFEIHAVCKLDLHVQLAPACVESERETQKQPYPAPRRPSLQKQTCHCRKNKQFPKPEWKKELSDIPGR</sequence>
<feature type="region of interest" description="Disordered" evidence="1">
    <location>
        <begin position="51"/>
        <end position="75"/>
    </location>
</feature>
<evidence type="ECO:0000256" key="1">
    <source>
        <dbReference type="SAM" id="MobiDB-lite"/>
    </source>
</evidence>
<dbReference type="AlphaFoldDB" id="A0A4Z2HX88"/>
<keyword evidence="3" id="KW-1185">Reference proteome</keyword>
<dbReference type="EMBL" id="SRLO01000166">
    <property type="protein sequence ID" value="TNN70181.1"/>
    <property type="molecule type" value="Genomic_DNA"/>
</dbReference>
<protein>
    <submittedName>
        <fullName evidence="2">Uncharacterized protein</fullName>
    </submittedName>
</protein>
<organism evidence="2 3">
    <name type="scientific">Liparis tanakae</name>
    <name type="common">Tanaka's snailfish</name>
    <dbReference type="NCBI Taxonomy" id="230148"/>
    <lineage>
        <taxon>Eukaryota</taxon>
        <taxon>Metazoa</taxon>
        <taxon>Chordata</taxon>
        <taxon>Craniata</taxon>
        <taxon>Vertebrata</taxon>
        <taxon>Euteleostomi</taxon>
        <taxon>Actinopterygii</taxon>
        <taxon>Neopterygii</taxon>
        <taxon>Teleostei</taxon>
        <taxon>Neoteleostei</taxon>
        <taxon>Acanthomorphata</taxon>
        <taxon>Eupercaria</taxon>
        <taxon>Perciformes</taxon>
        <taxon>Cottioidei</taxon>
        <taxon>Cottales</taxon>
        <taxon>Liparidae</taxon>
        <taxon>Liparis</taxon>
    </lineage>
</organism>
<comment type="caution">
    <text evidence="2">The sequence shown here is derived from an EMBL/GenBank/DDBJ whole genome shotgun (WGS) entry which is preliminary data.</text>
</comment>
<reference evidence="2 3" key="1">
    <citation type="submission" date="2019-03" db="EMBL/GenBank/DDBJ databases">
        <title>First draft genome of Liparis tanakae, snailfish: a comprehensive survey of snailfish specific genes.</title>
        <authorList>
            <person name="Kim W."/>
            <person name="Song I."/>
            <person name="Jeong J.-H."/>
            <person name="Kim D."/>
            <person name="Kim S."/>
            <person name="Ryu S."/>
            <person name="Song J.Y."/>
            <person name="Lee S.K."/>
        </authorList>
    </citation>
    <scope>NUCLEOTIDE SEQUENCE [LARGE SCALE GENOMIC DNA]</scope>
    <source>
        <tissue evidence="2">Muscle</tissue>
    </source>
</reference>
<proteinExistence type="predicted"/>
<name>A0A4Z2HX88_9TELE</name>
<evidence type="ECO:0000313" key="2">
    <source>
        <dbReference type="EMBL" id="TNN70181.1"/>
    </source>
</evidence>
<accession>A0A4Z2HX88</accession>